<comment type="caution">
    <text evidence="2">The sequence shown here is derived from an EMBL/GenBank/DDBJ whole genome shotgun (WGS) entry which is preliminary data.</text>
</comment>
<evidence type="ECO:0000256" key="1">
    <source>
        <dbReference type="SAM" id="MobiDB-lite"/>
    </source>
</evidence>
<feature type="compositionally biased region" description="Polar residues" evidence="1">
    <location>
        <begin position="1"/>
        <end position="16"/>
    </location>
</feature>
<feature type="region of interest" description="Disordered" evidence="1">
    <location>
        <begin position="1"/>
        <end position="34"/>
    </location>
</feature>
<organism evidence="2 3">
    <name type="scientific">Clarias magur</name>
    <name type="common">Asian catfish</name>
    <name type="synonym">Macropteronotus magur</name>
    <dbReference type="NCBI Taxonomy" id="1594786"/>
    <lineage>
        <taxon>Eukaryota</taxon>
        <taxon>Metazoa</taxon>
        <taxon>Chordata</taxon>
        <taxon>Craniata</taxon>
        <taxon>Vertebrata</taxon>
        <taxon>Euteleostomi</taxon>
        <taxon>Actinopterygii</taxon>
        <taxon>Neopterygii</taxon>
        <taxon>Teleostei</taxon>
        <taxon>Ostariophysi</taxon>
        <taxon>Siluriformes</taxon>
        <taxon>Clariidae</taxon>
        <taxon>Clarias</taxon>
    </lineage>
</organism>
<name>A0A8J4U5Y5_CLAMG</name>
<feature type="non-terminal residue" evidence="2">
    <location>
        <position position="65"/>
    </location>
</feature>
<feature type="non-terminal residue" evidence="2">
    <location>
        <position position="1"/>
    </location>
</feature>
<gene>
    <name evidence="2" type="ORF">DAT39_020248</name>
</gene>
<dbReference type="EMBL" id="QNUK01000731">
    <property type="protein sequence ID" value="KAF5890047.1"/>
    <property type="molecule type" value="Genomic_DNA"/>
</dbReference>
<reference evidence="2" key="1">
    <citation type="submission" date="2020-07" db="EMBL/GenBank/DDBJ databases">
        <title>Clarias magur genome sequencing, assembly and annotation.</title>
        <authorList>
            <person name="Kushwaha B."/>
            <person name="Kumar R."/>
            <person name="Das P."/>
            <person name="Joshi C.G."/>
            <person name="Kumar D."/>
            <person name="Nagpure N.S."/>
            <person name="Pandey M."/>
            <person name="Agarwal S."/>
            <person name="Srivastava S."/>
            <person name="Singh M."/>
            <person name="Sahoo L."/>
            <person name="Jayasankar P."/>
            <person name="Meher P.K."/>
            <person name="Koringa P.G."/>
            <person name="Iquebal M.A."/>
            <person name="Das S.P."/>
            <person name="Bit A."/>
            <person name="Patnaik S."/>
            <person name="Patel N."/>
            <person name="Shah T.M."/>
            <person name="Hinsu A."/>
            <person name="Jena J.K."/>
        </authorList>
    </citation>
    <scope>NUCLEOTIDE SEQUENCE</scope>
    <source>
        <strain evidence="2">CIFAMagur01</strain>
        <tissue evidence="2">Testis</tissue>
    </source>
</reference>
<accession>A0A8J4U5Y5</accession>
<protein>
    <submittedName>
        <fullName evidence="2">Uncharacterized protein</fullName>
    </submittedName>
</protein>
<proteinExistence type="predicted"/>
<evidence type="ECO:0000313" key="3">
    <source>
        <dbReference type="Proteomes" id="UP000727407"/>
    </source>
</evidence>
<keyword evidence="3" id="KW-1185">Reference proteome</keyword>
<dbReference type="AlphaFoldDB" id="A0A8J4U5Y5"/>
<dbReference type="Proteomes" id="UP000727407">
    <property type="component" value="Unassembled WGS sequence"/>
</dbReference>
<sequence>VSAAHHSSMTSRSGQEIRSRPTAADPASATDMQLPATTMPVWTLTLRSTSAVEEECVITALITPQ</sequence>
<evidence type="ECO:0000313" key="2">
    <source>
        <dbReference type="EMBL" id="KAF5890047.1"/>
    </source>
</evidence>